<dbReference type="EC" id="2.7.13.3" evidence="3"/>
<evidence type="ECO:0000256" key="4">
    <source>
        <dbReference type="ARBA" id="ARBA00022553"/>
    </source>
</evidence>
<keyword evidence="5" id="KW-0808">Transferase</keyword>
<evidence type="ECO:0000256" key="10">
    <source>
        <dbReference type="ARBA" id="ARBA00064003"/>
    </source>
</evidence>
<protein>
    <recommendedName>
        <fullName evidence="11">Sensory/regulatory protein RpfC</fullName>
        <ecNumber evidence="3">2.7.13.3</ecNumber>
    </recommendedName>
</protein>
<dbReference type="InterPro" id="IPR008207">
    <property type="entry name" value="Sig_transdc_His_kin_Hpt_dom"/>
</dbReference>
<dbReference type="PRINTS" id="PR00344">
    <property type="entry name" value="BCTRLSENSOR"/>
</dbReference>
<dbReference type="Gene3D" id="1.10.287.130">
    <property type="match status" value="1"/>
</dbReference>
<evidence type="ECO:0000256" key="3">
    <source>
        <dbReference type="ARBA" id="ARBA00012438"/>
    </source>
</evidence>
<accession>A0A6N1AGI1</accession>
<dbReference type="GO" id="GO:0005524">
    <property type="term" value="F:ATP binding"/>
    <property type="evidence" value="ECO:0007669"/>
    <property type="project" value="UniProtKB-KW"/>
</dbReference>
<dbReference type="PROSITE" id="PS50109">
    <property type="entry name" value="HIS_KIN"/>
    <property type="match status" value="1"/>
</dbReference>
<keyword evidence="4 13" id="KW-0597">Phosphoprotein</keyword>
<evidence type="ECO:0000256" key="12">
    <source>
        <dbReference type="PROSITE-ProRule" id="PRU00110"/>
    </source>
</evidence>
<dbReference type="InterPro" id="IPR036890">
    <property type="entry name" value="HATPase_C_sf"/>
</dbReference>
<dbReference type="SMART" id="SM00387">
    <property type="entry name" value="HATPase_c"/>
    <property type="match status" value="1"/>
</dbReference>
<keyword evidence="15" id="KW-0472">Membrane</keyword>
<comment type="subcellular location">
    <subcellularLocation>
        <location evidence="2">Membrane</location>
    </subcellularLocation>
</comment>
<feature type="compositionally biased region" description="Low complexity" evidence="14">
    <location>
        <begin position="962"/>
        <end position="973"/>
    </location>
</feature>
<evidence type="ECO:0000256" key="7">
    <source>
        <dbReference type="ARBA" id="ARBA00022777"/>
    </source>
</evidence>
<dbReference type="PROSITE" id="PS50110">
    <property type="entry name" value="RESPONSE_REGULATORY"/>
    <property type="match status" value="1"/>
</dbReference>
<evidence type="ECO:0000256" key="6">
    <source>
        <dbReference type="ARBA" id="ARBA00022741"/>
    </source>
</evidence>
<comment type="subunit">
    <text evidence="10">At low DSF concentrations, interacts with RpfF.</text>
</comment>
<dbReference type="CDD" id="cd16922">
    <property type="entry name" value="HATPase_EvgS-ArcB-TorS-like"/>
    <property type="match status" value="1"/>
</dbReference>
<dbReference type="InterPro" id="IPR001789">
    <property type="entry name" value="Sig_transdc_resp-reg_receiver"/>
</dbReference>
<organism evidence="22 23">
    <name type="scientific">Azospirillum oryzae</name>
    <dbReference type="NCBI Taxonomy" id="286727"/>
    <lineage>
        <taxon>Bacteria</taxon>
        <taxon>Pseudomonadati</taxon>
        <taxon>Pseudomonadota</taxon>
        <taxon>Alphaproteobacteria</taxon>
        <taxon>Rhodospirillales</taxon>
        <taxon>Azospirillaceae</taxon>
        <taxon>Azospirillum</taxon>
    </lineage>
</organism>
<dbReference type="InterPro" id="IPR035965">
    <property type="entry name" value="PAS-like_dom_sf"/>
</dbReference>
<dbReference type="InterPro" id="IPR003661">
    <property type="entry name" value="HisK_dim/P_dom"/>
</dbReference>
<feature type="domain" description="Response regulatory" evidence="17">
    <location>
        <begin position="1010"/>
        <end position="1133"/>
    </location>
</feature>
<dbReference type="FunFam" id="1.10.287.130:FF:000002">
    <property type="entry name" value="Two-component osmosensing histidine kinase"/>
    <property type="match status" value="1"/>
</dbReference>
<dbReference type="EMBL" id="CP054619">
    <property type="protein sequence ID" value="QKS50795.1"/>
    <property type="molecule type" value="Genomic_DNA"/>
</dbReference>
<evidence type="ECO:0000313" key="23">
    <source>
        <dbReference type="Proteomes" id="UP000509702"/>
    </source>
</evidence>
<dbReference type="Pfam" id="PF08448">
    <property type="entry name" value="PAS_4"/>
    <property type="match status" value="1"/>
</dbReference>
<dbReference type="PANTHER" id="PTHR45339">
    <property type="entry name" value="HYBRID SIGNAL TRANSDUCTION HISTIDINE KINASE J"/>
    <property type="match status" value="1"/>
</dbReference>
<dbReference type="InterPro" id="IPR004358">
    <property type="entry name" value="Sig_transdc_His_kin-like_C"/>
</dbReference>
<evidence type="ECO:0000256" key="5">
    <source>
        <dbReference type="ARBA" id="ARBA00022679"/>
    </source>
</evidence>
<dbReference type="SMART" id="SM00388">
    <property type="entry name" value="HisKA"/>
    <property type="match status" value="1"/>
</dbReference>
<feature type="domain" description="PAC" evidence="19">
    <location>
        <begin position="522"/>
        <end position="572"/>
    </location>
</feature>
<dbReference type="InterPro" id="IPR036641">
    <property type="entry name" value="HPT_dom_sf"/>
</dbReference>
<dbReference type="InterPro" id="IPR038188">
    <property type="entry name" value="TorS_sensor_sf"/>
</dbReference>
<dbReference type="PANTHER" id="PTHR45339:SF5">
    <property type="entry name" value="HISTIDINE KINASE"/>
    <property type="match status" value="1"/>
</dbReference>
<feature type="transmembrane region" description="Helical" evidence="15">
    <location>
        <begin position="357"/>
        <end position="376"/>
    </location>
</feature>
<evidence type="ECO:0000256" key="13">
    <source>
        <dbReference type="PROSITE-ProRule" id="PRU00169"/>
    </source>
</evidence>
<dbReference type="Gene3D" id="3.30.450.20">
    <property type="entry name" value="PAS domain"/>
    <property type="match status" value="1"/>
</dbReference>
<dbReference type="Gene3D" id="3.30.565.10">
    <property type="entry name" value="Histidine kinase-like ATPase, C-terminal domain"/>
    <property type="match status" value="1"/>
</dbReference>
<evidence type="ECO:0000256" key="14">
    <source>
        <dbReference type="SAM" id="MobiDB-lite"/>
    </source>
</evidence>
<comment type="catalytic activity">
    <reaction evidence="1">
        <text>ATP + protein L-histidine = ADP + protein N-phospho-L-histidine.</text>
        <dbReference type="EC" id="2.7.13.3"/>
    </reaction>
</comment>
<feature type="compositionally biased region" description="Polar residues" evidence="14">
    <location>
        <begin position="920"/>
        <end position="939"/>
    </location>
</feature>
<feature type="domain" description="PAS" evidence="18">
    <location>
        <begin position="451"/>
        <end position="495"/>
    </location>
</feature>
<dbReference type="OrthoDB" id="9810730at2"/>
<gene>
    <name evidence="22" type="ORF">HUE56_09600</name>
</gene>
<feature type="transmembrane region" description="Helical" evidence="15">
    <location>
        <begin position="66"/>
        <end position="87"/>
    </location>
</feature>
<feature type="modified residue" description="4-aspartylphosphate" evidence="13">
    <location>
        <position position="1059"/>
    </location>
</feature>
<keyword evidence="7" id="KW-0418">Kinase</keyword>
<dbReference type="CDD" id="cd00130">
    <property type="entry name" value="PAS"/>
    <property type="match status" value="1"/>
</dbReference>
<feature type="domain" description="Histidine kinase" evidence="16">
    <location>
        <begin position="590"/>
        <end position="817"/>
    </location>
</feature>
<evidence type="ECO:0000259" key="20">
    <source>
        <dbReference type="PROSITE" id="PS50885"/>
    </source>
</evidence>
<dbReference type="Pfam" id="PF02518">
    <property type="entry name" value="HATPase_c"/>
    <property type="match status" value="1"/>
</dbReference>
<evidence type="ECO:0000256" key="1">
    <source>
        <dbReference type="ARBA" id="ARBA00000085"/>
    </source>
</evidence>
<dbReference type="InterPro" id="IPR000700">
    <property type="entry name" value="PAS-assoc_C"/>
</dbReference>
<dbReference type="Pfam" id="PF00072">
    <property type="entry name" value="Response_reg"/>
    <property type="match status" value="1"/>
</dbReference>
<feature type="region of interest" description="Disordered" evidence="14">
    <location>
        <begin position="914"/>
        <end position="939"/>
    </location>
</feature>
<dbReference type="PROSITE" id="PS50112">
    <property type="entry name" value="PAS"/>
    <property type="match status" value="1"/>
</dbReference>
<dbReference type="SUPFAM" id="SSF47226">
    <property type="entry name" value="Histidine-containing phosphotransfer domain, HPT domain"/>
    <property type="match status" value="1"/>
</dbReference>
<keyword evidence="15" id="KW-1133">Transmembrane helix</keyword>
<dbReference type="Gene3D" id="3.40.50.2300">
    <property type="match status" value="1"/>
</dbReference>
<evidence type="ECO:0000313" key="22">
    <source>
        <dbReference type="EMBL" id="QKS50795.1"/>
    </source>
</evidence>
<feature type="modified residue" description="Phosphohistidine" evidence="12">
    <location>
        <position position="1220"/>
    </location>
</feature>
<sequence length="1289" mass="136441">MRSPRRNLGRKPGRPLGRSVAFRILAGLTVIGGLAAATGVVAVSLFSRFHQGYEQIATAKVPGLVAAAQLVQQSGAVAAIAPALVAAPDQSARDAVMARMDGQLARLEELTARLIALGGTGGGTLRRADRAGNGHAESSRADLGELDRRKNELVGTLLTLNAQVRQQLSLSAETGARAQALTALTARLAAAGTREADASWPMELRAGLPDAEAADRSREALERWRRELTGAATTLLAALQAERDGDRDGQFDRFRADTRAALDTAAEALALLPAERAARLEPLQREVAEQAFGPSPLFALREAELSLQRAIKRSAARNQAVSNQLVGIVSDYFLAVEQDVARRSTEFERVIRDGKRAVIAMAVLSILGAAAIFAYIHRNVVARLRRLRSAMQAVETAEPAGMSDPLPDLDLPAVTPAGSRAENGDEIGEMARALAYFVTAIRARESALAEGERRLRTILEQSPVGVSIRRADGTVAFANARAAELAGRPLEEFVGSRHAPVLPAGAIGQSGREPESGGVLVRDAEAAVDRPDGSRVWALKTLQRTSFEGEPAVLAWSYDITARKQAEEALRAAKEQAEIAARSKAEFLATMSHEIRTPMNGVLGMLELMALTPLDEEQRTLVSTMRDSGVALLRIIDDILDLSKIEAGKLELEDLDLRPAELVEGVADLLAPQAHQKGLALICDIDRSVPERLRGDSGRLRQILFNLTGNAIKFTDRGRVVLRVHAADSTLSDPAGPDHVRLHVAVEDSGIGIGPEGQARLFQPFSQADSSTTRRFGGTGLGLAICTRLVERMGGRIGVSSVPGRGSTFWFTVDLPRAGESAPASSPAPAPLDGLSVLVVEEDEVQRAVLARYLEQGGATVTTAAMMADAASKLGRGGYGLLVTTTALAGRLEPLAGARCPGLPRLLLGDGRAGGGTVASPHTASGQTASGRAASGQTAGLVQPVHRTALIRAAAILTGRSAPEAAGPAAEAPCLPPPVPAGRDTDGPDTDGPDTDGWPVPSARPPGSGPILVAEDHPTNQQVVLRQLRRLGYAAELTADGEQALAAWRRGRHRLVITDCHMPAMDGYELARRIRAEEDGGQREGGQRHTPIVAMTANALSGEMERCLAAGMDDYLAKPVTLAQLSRVLARWLDPRMVPEVRTPEPQPAPMEEEALPVLDLDHVRETFGCTGGGGMEGDGLDAGTLDMMDFFIETTRPTLERVRQALDSGEMEEARAAAHSAAGAARTAGARALAAACTALERAIVEARVPDVERHAGVMAAAFPKVEKAIHDLRHTKETVPSPEETMA</sequence>
<feature type="region of interest" description="Disordered" evidence="14">
    <location>
        <begin position="962"/>
        <end position="1009"/>
    </location>
</feature>
<keyword evidence="6" id="KW-0547">Nucleotide-binding</keyword>
<keyword evidence="15" id="KW-0812">Transmembrane</keyword>
<name>A0A6N1AGI1_9PROT</name>
<keyword evidence="8" id="KW-0067">ATP-binding</keyword>
<proteinExistence type="predicted"/>
<dbReference type="Gene3D" id="1.20.120.160">
    <property type="entry name" value="HPT domain"/>
    <property type="match status" value="1"/>
</dbReference>
<keyword evidence="23" id="KW-1185">Reference proteome</keyword>
<dbReference type="InterPro" id="IPR011006">
    <property type="entry name" value="CheY-like_superfamily"/>
</dbReference>
<dbReference type="SUPFAM" id="SSF47384">
    <property type="entry name" value="Homodimeric domain of signal transducing histidine kinase"/>
    <property type="match status" value="1"/>
</dbReference>
<dbReference type="PROSITE" id="PS50894">
    <property type="entry name" value="HPT"/>
    <property type="match status" value="1"/>
</dbReference>
<evidence type="ECO:0000259" key="19">
    <source>
        <dbReference type="PROSITE" id="PS50113"/>
    </source>
</evidence>
<dbReference type="GO" id="GO:0005886">
    <property type="term" value="C:plasma membrane"/>
    <property type="evidence" value="ECO:0007669"/>
    <property type="project" value="UniProtKB-SubCell"/>
</dbReference>
<keyword evidence="9" id="KW-0902">Two-component regulatory system</keyword>
<evidence type="ECO:0000259" key="21">
    <source>
        <dbReference type="PROSITE" id="PS50894"/>
    </source>
</evidence>
<feature type="domain" description="HPt" evidence="21">
    <location>
        <begin position="1181"/>
        <end position="1274"/>
    </location>
</feature>
<dbReference type="GO" id="GO:0000155">
    <property type="term" value="F:phosphorelay sensor kinase activity"/>
    <property type="evidence" value="ECO:0007669"/>
    <property type="project" value="InterPro"/>
</dbReference>
<dbReference type="SMART" id="SM00304">
    <property type="entry name" value="HAMP"/>
    <property type="match status" value="1"/>
</dbReference>
<evidence type="ECO:0000256" key="8">
    <source>
        <dbReference type="ARBA" id="ARBA00022840"/>
    </source>
</evidence>
<dbReference type="SUPFAM" id="SSF52172">
    <property type="entry name" value="CheY-like"/>
    <property type="match status" value="2"/>
</dbReference>
<dbReference type="FunFam" id="3.30.565.10:FF:000010">
    <property type="entry name" value="Sensor histidine kinase RcsC"/>
    <property type="match status" value="1"/>
</dbReference>
<dbReference type="InterPro" id="IPR003660">
    <property type="entry name" value="HAMP_dom"/>
</dbReference>
<dbReference type="SMART" id="SM00448">
    <property type="entry name" value="REC"/>
    <property type="match status" value="1"/>
</dbReference>
<dbReference type="SMART" id="SM00091">
    <property type="entry name" value="PAS"/>
    <property type="match status" value="1"/>
</dbReference>
<dbReference type="CDD" id="cd00082">
    <property type="entry name" value="HisKA"/>
    <property type="match status" value="1"/>
</dbReference>
<evidence type="ECO:0000259" key="16">
    <source>
        <dbReference type="PROSITE" id="PS50109"/>
    </source>
</evidence>
<dbReference type="InterPro" id="IPR003594">
    <property type="entry name" value="HATPase_dom"/>
</dbReference>
<feature type="transmembrane region" description="Helical" evidence="15">
    <location>
        <begin position="20"/>
        <end position="46"/>
    </location>
</feature>
<dbReference type="CDD" id="cd17546">
    <property type="entry name" value="REC_hyHK_CKI1_RcsC-like"/>
    <property type="match status" value="1"/>
</dbReference>
<dbReference type="Proteomes" id="UP000509702">
    <property type="component" value="Chromosome"/>
</dbReference>
<evidence type="ECO:0000259" key="17">
    <source>
        <dbReference type="PROSITE" id="PS50110"/>
    </source>
</evidence>
<dbReference type="InterPro" id="IPR000014">
    <property type="entry name" value="PAS"/>
</dbReference>
<dbReference type="InterPro" id="IPR005467">
    <property type="entry name" value="His_kinase_dom"/>
</dbReference>
<dbReference type="PROSITE" id="PS50885">
    <property type="entry name" value="HAMP"/>
    <property type="match status" value="1"/>
</dbReference>
<evidence type="ECO:0000256" key="11">
    <source>
        <dbReference type="ARBA" id="ARBA00068150"/>
    </source>
</evidence>
<feature type="domain" description="HAMP" evidence="20">
    <location>
        <begin position="378"/>
        <end position="446"/>
    </location>
</feature>
<dbReference type="Pfam" id="PF01627">
    <property type="entry name" value="Hpt"/>
    <property type="match status" value="1"/>
</dbReference>
<dbReference type="InterPro" id="IPR036097">
    <property type="entry name" value="HisK_dim/P_sf"/>
</dbReference>
<dbReference type="Pfam" id="PF00512">
    <property type="entry name" value="HisKA"/>
    <property type="match status" value="1"/>
</dbReference>
<evidence type="ECO:0000256" key="2">
    <source>
        <dbReference type="ARBA" id="ARBA00004370"/>
    </source>
</evidence>
<dbReference type="SUPFAM" id="SSF55874">
    <property type="entry name" value="ATPase domain of HSP90 chaperone/DNA topoisomerase II/histidine kinase"/>
    <property type="match status" value="1"/>
</dbReference>
<dbReference type="InterPro" id="IPR013656">
    <property type="entry name" value="PAS_4"/>
</dbReference>
<reference evidence="22 23" key="1">
    <citation type="submission" date="2020-06" db="EMBL/GenBank/DDBJ databases">
        <title>Complete genome of Azosprillum oryzae KACC14407.</title>
        <authorList>
            <person name="Kim M."/>
            <person name="Park Y.-J."/>
            <person name="Shin J.-H."/>
        </authorList>
    </citation>
    <scope>NUCLEOTIDE SEQUENCE [LARGE SCALE GENOMIC DNA]</scope>
    <source>
        <strain evidence="22 23">KACC 14407</strain>
    </source>
</reference>
<dbReference type="SUPFAM" id="SSF55785">
    <property type="entry name" value="PYP-like sensor domain (PAS domain)"/>
    <property type="match status" value="1"/>
</dbReference>
<dbReference type="Gene3D" id="6.10.340.10">
    <property type="match status" value="1"/>
</dbReference>
<dbReference type="NCBIfam" id="TIGR00229">
    <property type="entry name" value="sensory_box"/>
    <property type="match status" value="1"/>
</dbReference>
<evidence type="ECO:0000256" key="15">
    <source>
        <dbReference type="SAM" id="Phobius"/>
    </source>
</evidence>
<dbReference type="Gene3D" id="1.20.58.920">
    <property type="match status" value="1"/>
</dbReference>
<dbReference type="PROSITE" id="PS50113">
    <property type="entry name" value="PAC"/>
    <property type="match status" value="1"/>
</dbReference>
<dbReference type="KEGG" id="aoz:HUE56_09600"/>
<evidence type="ECO:0000259" key="18">
    <source>
        <dbReference type="PROSITE" id="PS50112"/>
    </source>
</evidence>
<evidence type="ECO:0000256" key="9">
    <source>
        <dbReference type="ARBA" id="ARBA00023012"/>
    </source>
</evidence>